<keyword evidence="4" id="KW-1185">Reference proteome</keyword>
<dbReference type="InterPro" id="IPR036390">
    <property type="entry name" value="WH_DNA-bd_sf"/>
</dbReference>
<feature type="domain" description="WCX" evidence="2">
    <location>
        <begin position="254"/>
        <end position="329"/>
    </location>
</feature>
<evidence type="ECO:0000259" key="1">
    <source>
        <dbReference type="Pfam" id="PF13280"/>
    </source>
</evidence>
<dbReference type="InterPro" id="IPR026881">
    <property type="entry name" value="WYL_dom"/>
</dbReference>
<dbReference type="PROSITE" id="PS52050">
    <property type="entry name" value="WYL"/>
    <property type="match status" value="1"/>
</dbReference>
<dbReference type="Pfam" id="PF13280">
    <property type="entry name" value="WYL"/>
    <property type="match status" value="1"/>
</dbReference>
<name>A0A328UJR1_9FIRM</name>
<gene>
    <name evidence="3" type="ORF">DPQ25_01570</name>
</gene>
<evidence type="ECO:0000259" key="2">
    <source>
        <dbReference type="Pfam" id="PF25583"/>
    </source>
</evidence>
<comment type="caution">
    <text evidence="3">The sequence shown here is derived from an EMBL/GenBank/DDBJ whole genome shotgun (WGS) entry which is preliminary data.</text>
</comment>
<evidence type="ECO:0000313" key="4">
    <source>
        <dbReference type="Proteomes" id="UP000249377"/>
    </source>
</evidence>
<reference evidence="3 4" key="1">
    <citation type="submission" date="2018-06" db="EMBL/GenBank/DDBJ databases">
        <title>Noncontiguous genome sequence of Ruminococcaceae bacterium ASD2818.</title>
        <authorList>
            <person name="Chaplin A.V."/>
            <person name="Sokolova S.R."/>
            <person name="Kochetkova T.O."/>
            <person name="Goltsov A.Y."/>
            <person name="Trofimov D.Y."/>
            <person name="Efimov B.A."/>
        </authorList>
    </citation>
    <scope>NUCLEOTIDE SEQUENCE [LARGE SCALE GENOMIC DNA]</scope>
    <source>
        <strain evidence="3 4">ASD2818</strain>
    </source>
</reference>
<dbReference type="AlphaFoldDB" id="A0A328UJR1"/>
<dbReference type="RefSeq" id="WP_112331421.1">
    <property type="nucleotide sequence ID" value="NZ_QLYR01000001.1"/>
</dbReference>
<proteinExistence type="predicted"/>
<dbReference type="InterPro" id="IPR057727">
    <property type="entry name" value="WCX_dom"/>
</dbReference>
<dbReference type="PANTHER" id="PTHR34580">
    <property type="match status" value="1"/>
</dbReference>
<dbReference type="Pfam" id="PF25583">
    <property type="entry name" value="WCX"/>
    <property type="match status" value="1"/>
</dbReference>
<dbReference type="PANTHER" id="PTHR34580:SF1">
    <property type="entry name" value="PROTEIN PAFC"/>
    <property type="match status" value="1"/>
</dbReference>
<dbReference type="InterPro" id="IPR051534">
    <property type="entry name" value="CBASS_pafABC_assoc_protein"/>
</dbReference>
<dbReference type="Proteomes" id="UP000249377">
    <property type="component" value="Unassembled WGS sequence"/>
</dbReference>
<feature type="domain" description="WYL" evidence="1">
    <location>
        <begin position="142"/>
        <end position="221"/>
    </location>
</feature>
<dbReference type="SUPFAM" id="SSF46785">
    <property type="entry name" value="Winged helix' DNA-binding domain"/>
    <property type="match status" value="1"/>
</dbReference>
<evidence type="ECO:0000313" key="3">
    <source>
        <dbReference type="EMBL" id="RAQ30224.1"/>
    </source>
</evidence>
<dbReference type="EMBL" id="QLYR01000001">
    <property type="protein sequence ID" value="RAQ30224.1"/>
    <property type="molecule type" value="Genomic_DNA"/>
</dbReference>
<accession>A0A328UJR1</accession>
<protein>
    <submittedName>
        <fullName evidence="3">WYL domain-containing protein</fullName>
    </submittedName>
</protein>
<organism evidence="3 4">
    <name type="scientific">Hydrogeniiclostridium mannosilyticum</name>
    <dbReference type="NCBI Taxonomy" id="2764322"/>
    <lineage>
        <taxon>Bacteria</taxon>
        <taxon>Bacillati</taxon>
        <taxon>Bacillota</taxon>
        <taxon>Clostridia</taxon>
        <taxon>Eubacteriales</taxon>
        <taxon>Acutalibacteraceae</taxon>
        <taxon>Hydrogeniiclostridium</taxon>
    </lineage>
</organism>
<sequence>MKRPNQKLKLLYLMKILMQETDEAHPLSLAQLVEKLEGYGVEAERKSLYDDMEVLRVFGIDIEKTGSRNCVYYVGSRTFEVAELKLLVDAVQASKFITRKKSSDLIKKMESLASVYEAGTLQRQVYVSNRVKTMNESIYYNVDKLHTAIYDDKKISFRYTDWAVDFTAGARVKRQVRKNGRRYAVSPWALTWNNENYYLVGFDAAAGRIKHYRVDKMESIHISEEKRSGEEYFKNFDMALYSSRFFGMYGGMEERVDLKVENRLAGVMIDRFGESLSLRQEGEEHFLASVTVAVSPQFFSWLFGLGEGVELLGPIEIRRQYRHYLERVLKKYQ</sequence>